<dbReference type="Proteomes" id="UP000076842">
    <property type="component" value="Unassembled WGS sequence"/>
</dbReference>
<protein>
    <submittedName>
        <fullName evidence="2">Uncharacterized protein</fullName>
    </submittedName>
</protein>
<gene>
    <name evidence="2" type="ORF">CALCODRAFT_190809</name>
</gene>
<dbReference type="AlphaFoldDB" id="A0A165HL72"/>
<proteinExistence type="predicted"/>
<dbReference type="OrthoDB" id="3340520at2759"/>
<keyword evidence="3" id="KW-1185">Reference proteome</keyword>
<evidence type="ECO:0000256" key="1">
    <source>
        <dbReference type="SAM" id="MobiDB-lite"/>
    </source>
</evidence>
<feature type="region of interest" description="Disordered" evidence="1">
    <location>
        <begin position="383"/>
        <end position="405"/>
    </location>
</feature>
<organism evidence="2 3">
    <name type="scientific">Calocera cornea HHB12733</name>
    <dbReference type="NCBI Taxonomy" id="1353952"/>
    <lineage>
        <taxon>Eukaryota</taxon>
        <taxon>Fungi</taxon>
        <taxon>Dikarya</taxon>
        <taxon>Basidiomycota</taxon>
        <taxon>Agaricomycotina</taxon>
        <taxon>Dacrymycetes</taxon>
        <taxon>Dacrymycetales</taxon>
        <taxon>Dacrymycetaceae</taxon>
        <taxon>Calocera</taxon>
    </lineage>
</organism>
<name>A0A165HL72_9BASI</name>
<evidence type="ECO:0000313" key="3">
    <source>
        <dbReference type="Proteomes" id="UP000076842"/>
    </source>
</evidence>
<evidence type="ECO:0000313" key="2">
    <source>
        <dbReference type="EMBL" id="KZT59432.1"/>
    </source>
</evidence>
<dbReference type="EMBL" id="KV423940">
    <property type="protein sequence ID" value="KZT59432.1"/>
    <property type="molecule type" value="Genomic_DNA"/>
</dbReference>
<dbReference type="InParanoid" id="A0A165HL72"/>
<accession>A0A165HL72</accession>
<reference evidence="2 3" key="1">
    <citation type="journal article" date="2016" name="Mol. Biol. Evol.">
        <title>Comparative Genomics of Early-Diverging Mushroom-Forming Fungi Provides Insights into the Origins of Lignocellulose Decay Capabilities.</title>
        <authorList>
            <person name="Nagy L.G."/>
            <person name="Riley R."/>
            <person name="Tritt A."/>
            <person name="Adam C."/>
            <person name="Daum C."/>
            <person name="Floudas D."/>
            <person name="Sun H."/>
            <person name="Yadav J.S."/>
            <person name="Pangilinan J."/>
            <person name="Larsson K.H."/>
            <person name="Matsuura K."/>
            <person name="Barry K."/>
            <person name="Labutti K."/>
            <person name="Kuo R."/>
            <person name="Ohm R.A."/>
            <person name="Bhattacharya S.S."/>
            <person name="Shirouzu T."/>
            <person name="Yoshinaga Y."/>
            <person name="Martin F.M."/>
            <person name="Grigoriev I.V."/>
            <person name="Hibbett D.S."/>
        </authorList>
    </citation>
    <scope>NUCLEOTIDE SEQUENCE [LARGE SCALE GENOMIC DNA]</scope>
    <source>
        <strain evidence="2 3">HHB12733</strain>
    </source>
</reference>
<sequence>MGNVKMLIRTLSQVHNNTFNAGGGESGDIYALDVRGCARDDPAPSGYDHQWSVPASSPSREPAGAYIVAIKAPSPAPSSPLDSPSTRPLPAVRITYVLPGSKASRYTTILEPTSCLPMTTANLLYSLVKLQLELLCEMPSTIAHAVQSYWEQDSTIASRPLLTCADSCPASPASSGRSIDEDSWFSTRSPILGWALESPAETYARQRTEAFLRQRVELEEMTVRLICTSTTCPSPIFEVAHPKALPHRTLTVHYRSSKFFTLLLATIDSEQAYALGAEQSHEFEATDKAMFTACFAPSYAAYRPTEKEALAHQVRCWTLPMEKRPQWLGHYLDEPADWGLITVLVWIQLTALAWGWVSVVIGTTLGAAQDPMVVFAPTKDAPVLPKPQPQPQPQLVSVATATAKA</sequence>
<feature type="compositionally biased region" description="Polar residues" evidence="1">
    <location>
        <begin position="395"/>
        <end position="405"/>
    </location>
</feature>